<dbReference type="GO" id="GO:0008270">
    <property type="term" value="F:zinc ion binding"/>
    <property type="evidence" value="ECO:0007669"/>
    <property type="project" value="UniProtKB-KW"/>
</dbReference>
<name>A0A1L7WI20_9HELO</name>
<accession>A0A1L7WI20</accession>
<dbReference type="EMBL" id="FJOG01000002">
    <property type="protein sequence ID" value="CZR52425.1"/>
    <property type="molecule type" value="Genomic_DNA"/>
</dbReference>
<keyword evidence="1" id="KW-0863">Zinc-finger</keyword>
<dbReference type="AlphaFoldDB" id="A0A1L7WI20"/>
<dbReference type="Gene3D" id="3.30.160.60">
    <property type="entry name" value="Classic Zinc Finger"/>
    <property type="match status" value="1"/>
</dbReference>
<dbReference type="PROSITE" id="PS50157">
    <property type="entry name" value="ZINC_FINGER_C2H2_2"/>
    <property type="match status" value="2"/>
</dbReference>
<evidence type="ECO:0000313" key="5">
    <source>
        <dbReference type="Proteomes" id="UP000184330"/>
    </source>
</evidence>
<organism evidence="4 5">
    <name type="scientific">Phialocephala subalpina</name>
    <dbReference type="NCBI Taxonomy" id="576137"/>
    <lineage>
        <taxon>Eukaryota</taxon>
        <taxon>Fungi</taxon>
        <taxon>Dikarya</taxon>
        <taxon>Ascomycota</taxon>
        <taxon>Pezizomycotina</taxon>
        <taxon>Leotiomycetes</taxon>
        <taxon>Helotiales</taxon>
        <taxon>Mollisiaceae</taxon>
        <taxon>Phialocephala</taxon>
        <taxon>Phialocephala fortinii species complex</taxon>
    </lineage>
</organism>
<proteinExistence type="predicted"/>
<reference evidence="4" key="1">
    <citation type="submission" date="2016-03" db="EMBL/GenBank/DDBJ databases">
        <authorList>
            <person name="Ploux O."/>
        </authorList>
    </citation>
    <scope>NUCLEOTIDE SEQUENCE [LARGE SCALE GENOMIC DNA]</scope>
    <source>
        <strain evidence="4">UAMH 11012</strain>
    </source>
</reference>
<feature type="region of interest" description="Disordered" evidence="2">
    <location>
        <begin position="1"/>
        <end position="49"/>
    </location>
</feature>
<feature type="domain" description="C2H2-type" evidence="3">
    <location>
        <begin position="277"/>
        <end position="301"/>
    </location>
</feature>
<dbReference type="SMART" id="SM00355">
    <property type="entry name" value="ZnF_C2H2"/>
    <property type="match status" value="2"/>
</dbReference>
<gene>
    <name evidence="4" type="ORF">PAC_02302</name>
</gene>
<evidence type="ECO:0000256" key="2">
    <source>
        <dbReference type="SAM" id="MobiDB-lite"/>
    </source>
</evidence>
<feature type="compositionally biased region" description="Low complexity" evidence="2">
    <location>
        <begin position="1"/>
        <end position="37"/>
    </location>
</feature>
<evidence type="ECO:0000259" key="3">
    <source>
        <dbReference type="PROSITE" id="PS50157"/>
    </source>
</evidence>
<evidence type="ECO:0000256" key="1">
    <source>
        <dbReference type="PROSITE-ProRule" id="PRU00042"/>
    </source>
</evidence>
<sequence length="306" mass="33104">MQSPALSPSSPSQTPSKGSAGTASSSASSYSASLSPAHHNHSPVSSIEVSPDAVPDWYKPFVIGSHDTPYSTSPYPTSTAGVDPFDPSFLANDGAGLLSDFHMPAQFPALAIANGGYMPAALAQYNTHTAFSWMNDETFSDYQMDGIAAPSMPTQSNPSTNGSQFSNAMGYPSGFAGNVVQNLQFATNQDFPATFQLIPNREHFPLPQKASSYSPKTEPQAMQPAPHVQANIQSAFRNQKHHCLWSAGCTKSFARFSDLERHWYSVHLGQKLHCTFFGCSDQQGKGFSRIDKLRKHQKDNHGIVLV</sequence>
<keyword evidence="1" id="KW-0479">Metal-binding</keyword>
<feature type="domain" description="C2H2-type" evidence="3">
    <location>
        <begin position="241"/>
        <end position="272"/>
    </location>
</feature>
<keyword evidence="5" id="KW-1185">Reference proteome</keyword>
<evidence type="ECO:0000313" key="4">
    <source>
        <dbReference type="EMBL" id="CZR52425.1"/>
    </source>
</evidence>
<protein>
    <recommendedName>
        <fullName evidence="3">C2H2-type domain-containing protein</fullName>
    </recommendedName>
</protein>
<dbReference type="InterPro" id="IPR013087">
    <property type="entry name" value="Znf_C2H2_type"/>
</dbReference>
<keyword evidence="1" id="KW-0862">Zinc</keyword>
<dbReference type="OrthoDB" id="2687452at2759"/>
<dbReference type="Proteomes" id="UP000184330">
    <property type="component" value="Unassembled WGS sequence"/>
</dbReference>